<name>A0A117E2V6_ASPNG</name>
<dbReference type="EMBL" id="BCMY01000020">
    <property type="protein sequence ID" value="GAQ46223.1"/>
    <property type="molecule type" value="Genomic_DNA"/>
</dbReference>
<dbReference type="AlphaFoldDB" id="A0A117E2V6"/>
<dbReference type="OMA" id="RDLMPLT"/>
<dbReference type="Proteomes" id="UP000068243">
    <property type="component" value="Unassembled WGS sequence"/>
</dbReference>
<gene>
    <name evidence="2" type="ORF">ABL_08884</name>
</gene>
<dbReference type="OrthoDB" id="4515532at2759"/>
<organism evidence="2 3">
    <name type="scientific">Aspergillus niger</name>
    <dbReference type="NCBI Taxonomy" id="5061"/>
    <lineage>
        <taxon>Eukaryota</taxon>
        <taxon>Fungi</taxon>
        <taxon>Dikarya</taxon>
        <taxon>Ascomycota</taxon>
        <taxon>Pezizomycotina</taxon>
        <taxon>Eurotiomycetes</taxon>
        <taxon>Eurotiomycetidae</taxon>
        <taxon>Eurotiales</taxon>
        <taxon>Aspergillaceae</taxon>
        <taxon>Aspergillus</taxon>
        <taxon>Aspergillus subgen. Circumdati</taxon>
    </lineage>
</organism>
<evidence type="ECO:0000313" key="3">
    <source>
        <dbReference type="Proteomes" id="UP000068243"/>
    </source>
</evidence>
<protein>
    <submittedName>
        <fullName evidence="2">Uncharacterized protein</fullName>
    </submittedName>
</protein>
<evidence type="ECO:0000313" key="2">
    <source>
        <dbReference type="EMBL" id="GAQ46223.1"/>
    </source>
</evidence>
<sequence>MPSSSVGPLSCFAAAMSSPANTTNASDADEATSNNNETTEPLSVTFAGVQAVPTEHSLPPNIGRDDLRDLMPLTLADLRDNILLEYGAQRTRVAPAALARSFEDYVRDLLRLIDEALTALGLIVLFLLLHV</sequence>
<feature type="region of interest" description="Disordered" evidence="1">
    <location>
        <begin position="19"/>
        <end position="40"/>
    </location>
</feature>
<evidence type="ECO:0000256" key="1">
    <source>
        <dbReference type="SAM" id="MobiDB-lite"/>
    </source>
</evidence>
<reference evidence="3" key="1">
    <citation type="journal article" date="2016" name="Genome Announc.">
        <title>Draft genome sequence of Aspergillus niger strain An76.</title>
        <authorList>
            <person name="Gong W."/>
            <person name="Cheng Z."/>
            <person name="Zhang H."/>
            <person name="Liu L."/>
            <person name="Gao P."/>
            <person name="Wang L."/>
        </authorList>
    </citation>
    <scope>NUCLEOTIDE SEQUENCE [LARGE SCALE GENOMIC DNA]</scope>
    <source>
        <strain evidence="3">An76</strain>
    </source>
</reference>
<comment type="caution">
    <text evidence="2">The sequence shown here is derived from an EMBL/GenBank/DDBJ whole genome shotgun (WGS) entry which is preliminary data.</text>
</comment>
<proteinExistence type="predicted"/>
<accession>A0A117E2V6</accession>